<accession>A0A8K0HNS9</accession>
<keyword evidence="2" id="KW-1185">Reference proteome</keyword>
<proteinExistence type="predicted"/>
<organism evidence="1 2">
    <name type="scientific">Rhamnella rubrinervis</name>
    <dbReference type="NCBI Taxonomy" id="2594499"/>
    <lineage>
        <taxon>Eukaryota</taxon>
        <taxon>Viridiplantae</taxon>
        <taxon>Streptophyta</taxon>
        <taxon>Embryophyta</taxon>
        <taxon>Tracheophyta</taxon>
        <taxon>Spermatophyta</taxon>
        <taxon>Magnoliopsida</taxon>
        <taxon>eudicotyledons</taxon>
        <taxon>Gunneridae</taxon>
        <taxon>Pentapetalae</taxon>
        <taxon>rosids</taxon>
        <taxon>fabids</taxon>
        <taxon>Rosales</taxon>
        <taxon>Rhamnaceae</taxon>
        <taxon>rhamnoid group</taxon>
        <taxon>Rhamneae</taxon>
        <taxon>Rhamnella</taxon>
    </lineage>
</organism>
<sequence length="151" mass="17076">MAKKHVVNLYFRLRYIFKWLSSTRKCETKIKKTKGNSLRFQGVDLIFLRLTQTVEELNDVVFGGLLLAMGDDKSSSIVMAARDRERDRELLIPVADSVNDDASSKPSSSTSSSHNTGREGNYCLFSLMLVYNSVSKPLRQSYMEASLVLIE</sequence>
<dbReference type="OrthoDB" id="10616039at2759"/>
<protein>
    <submittedName>
        <fullName evidence="1">Uncharacterized protein</fullName>
    </submittedName>
</protein>
<evidence type="ECO:0000313" key="2">
    <source>
        <dbReference type="Proteomes" id="UP000796880"/>
    </source>
</evidence>
<evidence type="ECO:0000313" key="1">
    <source>
        <dbReference type="EMBL" id="KAF3455860.1"/>
    </source>
</evidence>
<name>A0A8K0HNS9_9ROSA</name>
<gene>
    <name evidence="1" type="ORF">FNV43_RR00502</name>
</gene>
<dbReference type="AlphaFoldDB" id="A0A8K0HNS9"/>
<comment type="caution">
    <text evidence="1">The sequence shown here is derived from an EMBL/GenBank/DDBJ whole genome shotgun (WGS) entry which is preliminary data.</text>
</comment>
<dbReference type="EMBL" id="VOIH02000001">
    <property type="protein sequence ID" value="KAF3455860.1"/>
    <property type="molecule type" value="Genomic_DNA"/>
</dbReference>
<dbReference type="Proteomes" id="UP000796880">
    <property type="component" value="Unassembled WGS sequence"/>
</dbReference>
<reference evidence="1" key="1">
    <citation type="submission" date="2020-03" db="EMBL/GenBank/DDBJ databases">
        <title>A high-quality chromosome-level genome assembly of a woody plant with both climbing and erect habits, Rhamnella rubrinervis.</title>
        <authorList>
            <person name="Lu Z."/>
            <person name="Yang Y."/>
            <person name="Zhu X."/>
            <person name="Sun Y."/>
        </authorList>
    </citation>
    <scope>NUCLEOTIDE SEQUENCE</scope>
    <source>
        <strain evidence="1">BYM</strain>
        <tissue evidence="1">Leaf</tissue>
    </source>
</reference>